<dbReference type="Gene3D" id="3.30.1240.10">
    <property type="match status" value="1"/>
</dbReference>
<dbReference type="PANTHER" id="PTHR10000:SF8">
    <property type="entry name" value="HAD SUPERFAMILY HYDROLASE-LIKE, TYPE 3"/>
    <property type="match status" value="1"/>
</dbReference>
<dbReference type="InterPro" id="IPR036412">
    <property type="entry name" value="HAD-like_sf"/>
</dbReference>
<sequence>MTIKLIAIDMDGTLLNNEKRVTRENKEALWAAHEAGIQIVLCTGRPTPGVIDYLEELGLDKADDYIITYNGALVQNIHTRSVLVDYTMTYEDYMEIEQAVSKAGAHFHAIHDNKLFTPNKDISPYSVRESFLSNVPISYRTPEEMDASAHFNKMMMIDDPAVLDAAIPRLPEELWEKYTILRSEPFFLEFLNKQASKGNAVKALAEQLGVAREEVMTIGDGANDTDMIAYAGLGVAMENAVDEVKDAADVITRSNADDGVAHAIYTYALKG</sequence>
<organism evidence="1 2">
    <name type="scientific">Alkalibacterium iburiense</name>
    <dbReference type="NCBI Taxonomy" id="290589"/>
    <lineage>
        <taxon>Bacteria</taxon>
        <taxon>Bacillati</taxon>
        <taxon>Bacillota</taxon>
        <taxon>Bacilli</taxon>
        <taxon>Lactobacillales</taxon>
        <taxon>Carnobacteriaceae</taxon>
        <taxon>Alkalibacterium</taxon>
    </lineage>
</organism>
<dbReference type="NCBIfam" id="TIGR00099">
    <property type="entry name" value="Cof-subfamily"/>
    <property type="match status" value="1"/>
</dbReference>
<dbReference type="Proteomes" id="UP001501166">
    <property type="component" value="Unassembled WGS sequence"/>
</dbReference>
<comment type="caution">
    <text evidence="1">The sequence shown here is derived from an EMBL/GenBank/DDBJ whole genome shotgun (WGS) entry which is preliminary data.</text>
</comment>
<evidence type="ECO:0000313" key="2">
    <source>
        <dbReference type="Proteomes" id="UP001501166"/>
    </source>
</evidence>
<accession>A0ABN0XG90</accession>
<reference evidence="1 2" key="1">
    <citation type="journal article" date="2019" name="Int. J. Syst. Evol. Microbiol.">
        <title>The Global Catalogue of Microorganisms (GCM) 10K type strain sequencing project: providing services to taxonomists for standard genome sequencing and annotation.</title>
        <authorList>
            <consortium name="The Broad Institute Genomics Platform"/>
            <consortium name="The Broad Institute Genome Sequencing Center for Infectious Disease"/>
            <person name="Wu L."/>
            <person name="Ma J."/>
        </authorList>
    </citation>
    <scope>NUCLEOTIDE SEQUENCE [LARGE SCALE GENOMIC DNA]</scope>
    <source>
        <strain evidence="1 2">JCM 12662</strain>
    </source>
</reference>
<dbReference type="Gene3D" id="3.40.50.1000">
    <property type="entry name" value="HAD superfamily/HAD-like"/>
    <property type="match status" value="1"/>
</dbReference>
<dbReference type="NCBIfam" id="NF007806">
    <property type="entry name" value="PRK10513.1"/>
    <property type="match status" value="1"/>
</dbReference>
<protein>
    <submittedName>
        <fullName evidence="1">Sugar-phosphatase</fullName>
    </submittedName>
</protein>
<dbReference type="Pfam" id="PF08282">
    <property type="entry name" value="Hydrolase_3"/>
    <property type="match status" value="1"/>
</dbReference>
<evidence type="ECO:0000313" key="1">
    <source>
        <dbReference type="EMBL" id="GAA0363407.1"/>
    </source>
</evidence>
<dbReference type="CDD" id="cd07516">
    <property type="entry name" value="HAD_Pase"/>
    <property type="match status" value="1"/>
</dbReference>
<dbReference type="SUPFAM" id="SSF56784">
    <property type="entry name" value="HAD-like"/>
    <property type="match status" value="1"/>
</dbReference>
<dbReference type="InterPro" id="IPR000150">
    <property type="entry name" value="Cof"/>
</dbReference>
<name>A0ABN0XG90_9LACT</name>
<dbReference type="PRINTS" id="PR00119">
    <property type="entry name" value="CATATPASE"/>
</dbReference>
<dbReference type="SFLD" id="SFLDS00003">
    <property type="entry name" value="Haloacid_Dehalogenase"/>
    <property type="match status" value="1"/>
</dbReference>
<dbReference type="InterPro" id="IPR023214">
    <property type="entry name" value="HAD_sf"/>
</dbReference>
<dbReference type="PROSITE" id="PS01228">
    <property type="entry name" value="COF_1"/>
    <property type="match status" value="1"/>
</dbReference>
<dbReference type="RefSeq" id="WP_343755255.1">
    <property type="nucleotide sequence ID" value="NZ_BAAACW010000094.1"/>
</dbReference>
<gene>
    <name evidence="1" type="primary">yidA</name>
    <name evidence="1" type="ORF">GCM10008932_14800</name>
</gene>
<dbReference type="SFLD" id="SFLDG01140">
    <property type="entry name" value="C2.B:_Phosphomannomutase_and_P"/>
    <property type="match status" value="1"/>
</dbReference>
<keyword evidence="2" id="KW-1185">Reference proteome</keyword>
<dbReference type="PROSITE" id="PS01229">
    <property type="entry name" value="COF_2"/>
    <property type="match status" value="1"/>
</dbReference>
<dbReference type="EMBL" id="BAAACW010000094">
    <property type="protein sequence ID" value="GAA0363407.1"/>
    <property type="molecule type" value="Genomic_DNA"/>
</dbReference>
<dbReference type="SFLD" id="SFLDG01144">
    <property type="entry name" value="C2.B.4:_PGP_Like"/>
    <property type="match status" value="1"/>
</dbReference>
<dbReference type="InterPro" id="IPR006379">
    <property type="entry name" value="HAD-SF_hydro_IIB"/>
</dbReference>
<dbReference type="NCBIfam" id="TIGR01484">
    <property type="entry name" value="HAD-SF-IIB"/>
    <property type="match status" value="1"/>
</dbReference>
<proteinExistence type="predicted"/>
<dbReference type="PANTHER" id="PTHR10000">
    <property type="entry name" value="PHOSPHOSERINE PHOSPHATASE"/>
    <property type="match status" value="1"/>
</dbReference>